<protein>
    <recommendedName>
        <fullName evidence="14">Rab11 family-interacting protein 3</fullName>
    </recommendedName>
</protein>
<dbReference type="GO" id="GO:0032456">
    <property type="term" value="P:endocytic recycling"/>
    <property type="evidence" value="ECO:0007669"/>
    <property type="project" value="TreeGrafter"/>
</dbReference>
<feature type="region of interest" description="Disordered" evidence="9">
    <location>
        <begin position="1063"/>
        <end position="1096"/>
    </location>
</feature>
<dbReference type="GO" id="GO:0032154">
    <property type="term" value="C:cleavage furrow"/>
    <property type="evidence" value="ECO:0007669"/>
    <property type="project" value="UniProtKB-SubCell"/>
</dbReference>
<gene>
    <name evidence="12" type="ORF">GDO86_017487</name>
</gene>
<dbReference type="GO" id="GO:0055038">
    <property type="term" value="C:recycling endosome membrane"/>
    <property type="evidence" value="ECO:0007669"/>
    <property type="project" value="UniProtKB-SubCell"/>
</dbReference>
<keyword evidence="4" id="KW-0813">Transport</keyword>
<dbReference type="PROSITE" id="PS51511">
    <property type="entry name" value="FIP_RBD"/>
    <property type="match status" value="1"/>
</dbReference>
<comment type="caution">
    <text evidence="12">The sequence shown here is derived from an EMBL/GenBank/DDBJ whole genome shotgun (WGS) entry which is preliminary data.</text>
</comment>
<dbReference type="InterPro" id="IPR011992">
    <property type="entry name" value="EF-hand-dom_pair"/>
</dbReference>
<evidence type="ECO:0000313" key="13">
    <source>
        <dbReference type="Proteomes" id="UP000812440"/>
    </source>
</evidence>
<dbReference type="PANTHER" id="PTHR15726:SF6">
    <property type="entry name" value="RAB11 FAMILY-INTERACTING PROTEIN 3"/>
    <property type="match status" value="1"/>
</dbReference>
<dbReference type="GO" id="GO:0030139">
    <property type="term" value="C:endocytic vesicle"/>
    <property type="evidence" value="ECO:0007669"/>
    <property type="project" value="TreeGrafter"/>
</dbReference>
<comment type="subcellular location">
    <subcellularLocation>
        <location evidence="2">Cleavage furrow</location>
    </subcellularLocation>
    <subcellularLocation>
        <location evidence="1">Midbody</location>
    </subcellularLocation>
    <subcellularLocation>
        <location evidence="3">Recycling endosome membrane</location>
        <topology evidence="3">Peripheral membrane protein</topology>
    </subcellularLocation>
</comment>
<dbReference type="CDD" id="cd14686">
    <property type="entry name" value="bZIP"/>
    <property type="match status" value="1"/>
</dbReference>
<dbReference type="Proteomes" id="UP000812440">
    <property type="component" value="Chromosome 9"/>
</dbReference>
<proteinExistence type="predicted"/>
<organism evidence="12 13">
    <name type="scientific">Hymenochirus boettgeri</name>
    <name type="common">Congo dwarf clawed frog</name>
    <dbReference type="NCBI Taxonomy" id="247094"/>
    <lineage>
        <taxon>Eukaryota</taxon>
        <taxon>Metazoa</taxon>
        <taxon>Chordata</taxon>
        <taxon>Craniata</taxon>
        <taxon>Vertebrata</taxon>
        <taxon>Euteleostomi</taxon>
        <taxon>Amphibia</taxon>
        <taxon>Batrachia</taxon>
        <taxon>Anura</taxon>
        <taxon>Pipoidea</taxon>
        <taxon>Pipidae</taxon>
        <taxon>Pipinae</taxon>
        <taxon>Hymenochirus</taxon>
    </lineage>
</organism>
<dbReference type="SUPFAM" id="SSF144270">
    <property type="entry name" value="Eferin C-derminal domain-like"/>
    <property type="match status" value="1"/>
</dbReference>
<evidence type="ECO:0000256" key="2">
    <source>
        <dbReference type="ARBA" id="ARBA00004626"/>
    </source>
</evidence>
<dbReference type="EMBL" id="JAACNH010000009">
    <property type="protein sequence ID" value="KAG8433219.1"/>
    <property type="molecule type" value="Genomic_DNA"/>
</dbReference>
<name>A0A8T2IK79_9PIPI</name>
<evidence type="ECO:0000256" key="3">
    <source>
        <dbReference type="ARBA" id="ARBA00004654"/>
    </source>
</evidence>
<evidence type="ECO:0000256" key="8">
    <source>
        <dbReference type="SAM" id="Coils"/>
    </source>
</evidence>
<keyword evidence="5" id="KW-0967">Endosome</keyword>
<keyword evidence="13" id="KW-1185">Reference proteome</keyword>
<dbReference type="Gene3D" id="1.20.5.2440">
    <property type="match status" value="1"/>
</dbReference>
<dbReference type="GO" id="GO:0005509">
    <property type="term" value="F:calcium ion binding"/>
    <property type="evidence" value="ECO:0007669"/>
    <property type="project" value="InterPro"/>
</dbReference>
<feature type="domain" description="FIP-RBD" evidence="11">
    <location>
        <begin position="1409"/>
        <end position="1471"/>
    </location>
</feature>
<evidence type="ECO:0000256" key="7">
    <source>
        <dbReference type="ARBA" id="ARBA00023136"/>
    </source>
</evidence>
<dbReference type="Pfam" id="PF25450">
    <property type="entry name" value="Rab11-FIP3"/>
    <property type="match status" value="1"/>
</dbReference>
<dbReference type="PANTHER" id="PTHR15726">
    <property type="entry name" value="RAB11-FAMILY INTERACTING PROTEIN"/>
    <property type="match status" value="1"/>
</dbReference>
<evidence type="ECO:0000256" key="9">
    <source>
        <dbReference type="SAM" id="MobiDB-lite"/>
    </source>
</evidence>
<dbReference type="GO" id="GO:0030496">
    <property type="term" value="C:midbody"/>
    <property type="evidence" value="ECO:0007669"/>
    <property type="project" value="UniProtKB-SubCell"/>
</dbReference>
<dbReference type="Gene3D" id="1.10.238.10">
    <property type="entry name" value="EF-hand"/>
    <property type="match status" value="1"/>
</dbReference>
<dbReference type="PROSITE" id="PS50222">
    <property type="entry name" value="EF_HAND_2"/>
    <property type="match status" value="1"/>
</dbReference>
<evidence type="ECO:0000256" key="1">
    <source>
        <dbReference type="ARBA" id="ARBA00004214"/>
    </source>
</evidence>
<reference evidence="12" key="1">
    <citation type="thesis" date="2020" institute="ProQuest LLC" country="789 East Eisenhower Parkway, Ann Arbor, MI, USA">
        <title>Comparative Genomics and Chromosome Evolution.</title>
        <authorList>
            <person name="Mudd A.B."/>
        </authorList>
    </citation>
    <scope>NUCLEOTIDE SEQUENCE</scope>
    <source>
        <strain evidence="12">Female2</strain>
        <tissue evidence="12">Blood</tissue>
    </source>
</reference>
<keyword evidence="7" id="KW-0472">Membrane</keyword>
<dbReference type="FunFam" id="1.20.5.2440:FF:000001">
    <property type="entry name" value="RAB11 family interacting protein 4"/>
    <property type="match status" value="1"/>
</dbReference>
<accession>A0A8T2IK79</accession>
<feature type="coiled-coil region" evidence="8">
    <location>
        <begin position="1188"/>
        <end position="1409"/>
    </location>
</feature>
<feature type="domain" description="EF-hand" evidence="10">
    <location>
        <begin position="885"/>
        <end position="920"/>
    </location>
</feature>
<evidence type="ECO:0000313" key="12">
    <source>
        <dbReference type="EMBL" id="KAG8433219.1"/>
    </source>
</evidence>
<sequence length="1473" mass="164886">MPRLSTGSVQVETDDLGDIVTESPRTLHLPLQVKPGNCQSSRTTMHLIWEGEGQTLISQSELSDLYFTPIINHLPPTDMSPPSGNPYPTLPPHLFKPEPDLDLYSHLQADPITPIDPTVPSDVETSQSFGVAALQDHQTIGPGTSLQTHQLALCEPCVTPSLSDSSPPFPLTPSESLVLASNLLPTGESGLFLDCTQPDLFIKNESLHLPQGETNQLSPSNSVSANETGLFLSTPSLSSDEHWQEEGSFLAIESDHFFLSDFFMAAEKDPPESESPEEVTLHYKIDLLNHPGSVVLDQSEQLFQDKSFTNSDQPPQSEYTLATKREEFLQTESSIHLESDQLQFENSLISGSEQMSMSSSIFTSNTDQIQPFNTSSPTKMKHQPLCGSPIECDHLNSPNTSLICEKSLLPWDWTLQNDDDCAHSGSESFRTFNEIEDTFSIFQLDTPPDSDQHLAVDHLTLSHDLLSLSEVFTHMEVPSVQKDYDHSIDQWDQLPLFKGDLFCNKEQLPNGKINNLHFSQPNSVLLPKVSGQIPCSQTDISNGNGQQPFSGITEELNPKQSDLFEIEQPSPNILCPLPENSNDWTDLSQFYYLDLLFDTDTFSCERNSLTPNHTPKLPHKLDVAHDSSLLPLDNSSGQSSSSDIMESLLQCLPNSYMETQKSLSVTVSPVETAPLLESDQQVFVNSAFLECIEEESSVGSSNETNCSQEKLTIETNSLPLIIITDPMTQSDSTEEHQSDIKDSFLKSIEALPIETLQLPQFQIDPPLKASQVSSCNRVTEQLPLSQLDIPLENIQLPVLETSSSVLNDRSQMPLSRTAEISEDIKLTLTPSCENPLLENVQLPPCTVTDTICSVTNSQDIASVTSTESENIFGLSLETEPSGHGDELARLRAVFDALDRDKDGFVKMEDFVQFATVYGAEQVKYLTGYLDPAGLGVINFRDFYRGISEIQNEDLDMQLYDMGYPSEEEPACSVDFDDIAAFEVTEVTDSAYVGSESAYSECETFTDEDTGVLATQEDQESEVVGGVSRLPQPATPEGLELSLCDISVVTVTSHEEQFEDFGEGAEPDLFDTHEGDDNFTPSPDVTNRLSPSGGSLSDRQLLVPPSCSALGGLYCSQCHKHVNRLEDLSTRLRYLEMDSPDKRPSSRKEARRLQHSSFLEEESTEQQVLNMACDEPDLTDKVLYLEQRVSELERDAATTAEQQNRLRQENLQLLHRAHALEEQLKDQELLSDEVQCEETRKHRDEMRKMERDNGYQLSSLKARMQELENENSELRSQVPDIKATVQRLEEEKQKLLDEVESLQNQVKDNIELNQKLSGQLSKEKHNQQSQMERCQEVIEELRRELEQMQLVKLDMEHRLGLGNSAALQEYNSRTREAELEQEVRRLKQEQRALKEQNEELNGQIINLSIQGAKNLFSTTFSDSLAAEISNVSRDELMEAIQKQEEINLRLQDYIDRIIVAIMETNPAILEVKMH</sequence>
<dbReference type="Pfam" id="PF09457">
    <property type="entry name" value="RBD-FIP"/>
    <property type="match status" value="1"/>
</dbReference>
<feature type="compositionally biased region" description="Polar residues" evidence="9">
    <location>
        <begin position="1078"/>
        <end position="1096"/>
    </location>
</feature>
<dbReference type="OrthoDB" id="418358at2759"/>
<dbReference type="InterPro" id="IPR037245">
    <property type="entry name" value="FIP-RBD_C_sf"/>
</dbReference>
<dbReference type="InterPro" id="IPR051977">
    <property type="entry name" value="Rab11-interacting_regulator"/>
</dbReference>
<evidence type="ECO:0000256" key="6">
    <source>
        <dbReference type="ARBA" id="ARBA00023054"/>
    </source>
</evidence>
<evidence type="ECO:0000259" key="11">
    <source>
        <dbReference type="PROSITE" id="PS51511"/>
    </source>
</evidence>
<evidence type="ECO:0008006" key="14">
    <source>
        <dbReference type="Google" id="ProtNLM"/>
    </source>
</evidence>
<evidence type="ECO:0000259" key="10">
    <source>
        <dbReference type="PROSITE" id="PS50222"/>
    </source>
</evidence>
<keyword evidence="6 8" id="KW-0175">Coiled coil</keyword>
<evidence type="ECO:0000256" key="4">
    <source>
        <dbReference type="ARBA" id="ARBA00022448"/>
    </source>
</evidence>
<dbReference type="InterPro" id="IPR019018">
    <property type="entry name" value="Rab-bd_FIP-RBD"/>
</dbReference>
<evidence type="ECO:0000256" key="5">
    <source>
        <dbReference type="ARBA" id="ARBA00022753"/>
    </source>
</evidence>
<dbReference type="GO" id="GO:0032465">
    <property type="term" value="P:regulation of cytokinesis"/>
    <property type="evidence" value="ECO:0007669"/>
    <property type="project" value="TreeGrafter"/>
</dbReference>
<dbReference type="InterPro" id="IPR002048">
    <property type="entry name" value="EF_hand_dom"/>
</dbReference>
<feature type="region of interest" description="Disordered" evidence="9">
    <location>
        <begin position="1136"/>
        <end position="1162"/>
    </location>
</feature>
<feature type="compositionally biased region" description="Basic and acidic residues" evidence="9">
    <location>
        <begin position="1136"/>
        <end position="1151"/>
    </location>
</feature>
<dbReference type="SUPFAM" id="SSF47473">
    <property type="entry name" value="EF-hand"/>
    <property type="match status" value="1"/>
</dbReference>
<dbReference type="InterPro" id="IPR057316">
    <property type="entry name" value="Rab11-FIP3/4_dom"/>
</dbReference>